<name>B1I4B0_DESAP</name>
<feature type="binding site" evidence="11">
    <location>
        <begin position="73"/>
        <end position="76"/>
    </location>
    <ligand>
        <name>NADP(+)</name>
        <dbReference type="ChEBI" id="CHEBI:58349"/>
    </ligand>
</feature>
<feature type="binding site" evidence="11">
    <location>
        <position position="60"/>
    </location>
    <ligand>
        <name>NADPH</name>
        <dbReference type="ChEBI" id="CHEBI:57783"/>
    </ligand>
</feature>
<evidence type="ECO:0000256" key="3">
    <source>
        <dbReference type="ARBA" id="ARBA00022490"/>
    </source>
</evidence>
<keyword evidence="6 9" id="KW-0521">NADP</keyword>
<evidence type="ECO:0000256" key="2">
    <source>
        <dbReference type="ARBA" id="ARBA00005525"/>
    </source>
</evidence>
<dbReference type="SUPFAM" id="SSF51735">
    <property type="entry name" value="NAD(P)-binding Rossmann-fold domains"/>
    <property type="match status" value="1"/>
</dbReference>
<reference evidence="15" key="1">
    <citation type="submission" date="2007-10" db="EMBL/GenBank/DDBJ databases">
        <title>Complete sequence of chromosome of Desulforudis audaxviator MP104C.</title>
        <authorList>
            <person name="Copeland A."/>
            <person name="Lucas S."/>
            <person name="Lapidus A."/>
            <person name="Barry K."/>
            <person name="Glavina del Rio T."/>
            <person name="Dalin E."/>
            <person name="Tice H."/>
            <person name="Bruce D."/>
            <person name="Pitluck S."/>
            <person name="Lowry S.R."/>
            <person name="Larimer F."/>
            <person name="Land M.L."/>
            <person name="Hauser L."/>
            <person name="Kyrpides N."/>
            <person name="Ivanova N.N."/>
            <person name="Richardson P."/>
        </authorList>
    </citation>
    <scope>NUCLEOTIDE SEQUENCE [LARGE SCALE GENOMIC DNA]</scope>
    <source>
        <strain evidence="15">MP104C</strain>
    </source>
</reference>
<evidence type="ECO:0000313" key="14">
    <source>
        <dbReference type="EMBL" id="ACA59920.1"/>
    </source>
</evidence>
<dbReference type="GO" id="GO:0004735">
    <property type="term" value="F:pyrroline-5-carboxylate reductase activity"/>
    <property type="evidence" value="ECO:0007669"/>
    <property type="project" value="UniProtKB-UniRule"/>
</dbReference>
<comment type="pathway">
    <text evidence="9">Amino-acid biosynthesis; L-proline biosynthesis; L-proline from L-glutamate 5-semialdehyde: step 1/1.</text>
</comment>
<accession>B1I4B0</accession>
<dbReference type="InterPro" id="IPR029036">
    <property type="entry name" value="P5CR_dimer"/>
</dbReference>
<comment type="subcellular location">
    <subcellularLocation>
        <location evidence="1 9">Cytoplasm</location>
    </subcellularLocation>
</comment>
<evidence type="ECO:0000256" key="9">
    <source>
        <dbReference type="HAMAP-Rule" id="MF_01925"/>
    </source>
</evidence>
<dbReference type="SUPFAM" id="SSF48179">
    <property type="entry name" value="6-phosphogluconate dehydrogenase C-terminal domain-like"/>
    <property type="match status" value="1"/>
</dbReference>
<dbReference type="HOGENOM" id="CLU_042344_3_1_9"/>
<keyword evidence="5 9" id="KW-0641">Proline biosynthesis</keyword>
<comment type="catalytic activity">
    <reaction evidence="9">
        <text>L-proline + NADP(+) = (S)-1-pyrroline-5-carboxylate + NADPH + 2 H(+)</text>
        <dbReference type="Rhea" id="RHEA:14109"/>
        <dbReference type="ChEBI" id="CHEBI:15378"/>
        <dbReference type="ChEBI" id="CHEBI:17388"/>
        <dbReference type="ChEBI" id="CHEBI:57783"/>
        <dbReference type="ChEBI" id="CHEBI:58349"/>
        <dbReference type="ChEBI" id="CHEBI:60039"/>
        <dbReference type="EC" id="1.5.1.2"/>
    </reaction>
</comment>
<organism evidence="14 15">
    <name type="scientific">Desulforudis audaxviator (strain MP104C)</name>
    <dbReference type="NCBI Taxonomy" id="477974"/>
    <lineage>
        <taxon>Bacteria</taxon>
        <taxon>Bacillati</taxon>
        <taxon>Bacillota</taxon>
        <taxon>Clostridia</taxon>
        <taxon>Thermoanaerobacterales</taxon>
        <taxon>Candidatus Desulforudaceae</taxon>
        <taxon>Candidatus Desulforudis</taxon>
    </lineage>
</organism>
<gene>
    <name evidence="9" type="primary">proC</name>
    <name evidence="14" type="ordered locus">Daud_1412</name>
</gene>
<evidence type="ECO:0000256" key="4">
    <source>
        <dbReference type="ARBA" id="ARBA00022605"/>
    </source>
</evidence>
<dbReference type="PIRSF" id="PIRSF000193">
    <property type="entry name" value="Pyrrol-5-carb_rd"/>
    <property type="match status" value="1"/>
</dbReference>
<keyword evidence="3 9" id="KW-0963">Cytoplasm</keyword>
<dbReference type="eggNOG" id="COG0345">
    <property type="taxonomic scope" value="Bacteria"/>
</dbReference>
<reference evidence="14 15" key="2">
    <citation type="journal article" date="2008" name="Science">
        <title>Environmental genomics reveals a single-species ecosystem deep within Earth.</title>
        <authorList>
            <person name="Chivian D."/>
            <person name="Brodie E.L."/>
            <person name="Alm E.J."/>
            <person name="Culley D.E."/>
            <person name="Dehal P.S."/>
            <person name="Desantis T.Z."/>
            <person name="Gihring T.M."/>
            <person name="Lapidus A."/>
            <person name="Lin L.H."/>
            <person name="Lowry S.R."/>
            <person name="Moser D.P."/>
            <person name="Richardson P.M."/>
            <person name="Southam G."/>
            <person name="Wanger G."/>
            <person name="Pratt L.M."/>
            <person name="Andersen G.L."/>
            <person name="Hazen T.C."/>
            <person name="Brockman F.J."/>
            <person name="Arkin A.P."/>
            <person name="Onstott T.C."/>
        </authorList>
    </citation>
    <scope>NUCLEOTIDE SEQUENCE [LARGE SCALE GENOMIC DNA]</scope>
    <source>
        <strain evidence="14 15">MP104C</strain>
    </source>
</reference>
<dbReference type="AlphaFoldDB" id="B1I4B0"/>
<keyword evidence="4 9" id="KW-0028">Amino-acid biosynthesis</keyword>
<dbReference type="Gene3D" id="1.10.3730.10">
    <property type="entry name" value="ProC C-terminal domain-like"/>
    <property type="match status" value="1"/>
</dbReference>
<dbReference type="Pfam" id="PF14748">
    <property type="entry name" value="P5CR_dimer"/>
    <property type="match status" value="1"/>
</dbReference>
<dbReference type="InterPro" id="IPR000304">
    <property type="entry name" value="Pyrroline-COOH_reductase"/>
</dbReference>
<evidence type="ECO:0000259" key="12">
    <source>
        <dbReference type="Pfam" id="PF03807"/>
    </source>
</evidence>
<dbReference type="STRING" id="477974.Daud_1412"/>
<proteinExistence type="inferred from homology"/>
<dbReference type="Pfam" id="PF03807">
    <property type="entry name" value="F420_oxidored"/>
    <property type="match status" value="1"/>
</dbReference>
<dbReference type="OrthoDB" id="9805754at2"/>
<keyword evidence="15" id="KW-1185">Reference proteome</keyword>
<comment type="function">
    <text evidence="8 9">Catalyzes the reduction of 1-pyrroline-5-carboxylate (PCA) to L-proline.</text>
</comment>
<feature type="domain" description="Pyrroline-5-carboxylate reductase catalytic N-terminal" evidence="12">
    <location>
        <begin position="7"/>
        <end position="102"/>
    </location>
</feature>
<dbReference type="EMBL" id="CP000860">
    <property type="protein sequence ID" value="ACA59920.1"/>
    <property type="molecule type" value="Genomic_DNA"/>
</dbReference>
<dbReference type="RefSeq" id="WP_012302505.1">
    <property type="nucleotide sequence ID" value="NC_010424.1"/>
</dbReference>
<dbReference type="FunFam" id="3.40.50.720:FF:000190">
    <property type="entry name" value="Pyrroline-5-carboxylate reductase"/>
    <property type="match status" value="1"/>
</dbReference>
<evidence type="ECO:0000259" key="13">
    <source>
        <dbReference type="Pfam" id="PF14748"/>
    </source>
</evidence>
<evidence type="ECO:0000256" key="7">
    <source>
        <dbReference type="ARBA" id="ARBA00023002"/>
    </source>
</evidence>
<feature type="domain" description="Pyrroline-5-carboxylate reductase dimerisation" evidence="13">
    <location>
        <begin position="165"/>
        <end position="268"/>
    </location>
</feature>
<dbReference type="EC" id="1.5.1.2" evidence="9 10"/>
<comment type="similarity">
    <text evidence="2 9">Belongs to the pyrroline-5-carboxylate reductase family.</text>
</comment>
<evidence type="ECO:0000256" key="10">
    <source>
        <dbReference type="NCBIfam" id="TIGR00112"/>
    </source>
</evidence>
<dbReference type="NCBIfam" id="TIGR00112">
    <property type="entry name" value="proC"/>
    <property type="match status" value="1"/>
</dbReference>
<evidence type="ECO:0000313" key="15">
    <source>
        <dbReference type="Proteomes" id="UP000008544"/>
    </source>
</evidence>
<dbReference type="UniPathway" id="UPA00098">
    <property type="reaction ID" value="UER00361"/>
</dbReference>
<sequence>MTEERFKVGIVGGGAMGEALVRGLLAAGTLSPAELMVSEVHGPRREYLERETGIRTVAENGRLVEFGDVLILAVKPHVVGDVAAEIRPGLRPSQTVISIAAGVSLEYIEKSLGEGFPVIRVMPNTPALVGAAASAYCLGRYAGPRDGARARTVLEAVGRTVQVEERLLDVVTGLSGSGPAYMFLVLEALADGAVRMGLPRDISVMLAAQTMYGAAKMVLETGEHTGRLKDMVTTPGGTTAAGLFALEEGAVRAALQRAVEEATARAREIDERGGS</sequence>
<dbReference type="InterPro" id="IPR036291">
    <property type="entry name" value="NAD(P)-bd_dom_sf"/>
</dbReference>
<dbReference type="HAMAP" id="MF_01925">
    <property type="entry name" value="P5C_reductase"/>
    <property type="match status" value="1"/>
</dbReference>
<evidence type="ECO:0000256" key="8">
    <source>
        <dbReference type="ARBA" id="ARBA00058118"/>
    </source>
</evidence>
<dbReference type="GO" id="GO:0055129">
    <property type="term" value="P:L-proline biosynthetic process"/>
    <property type="evidence" value="ECO:0007669"/>
    <property type="project" value="UniProtKB-UniRule"/>
</dbReference>
<dbReference type="FunFam" id="1.10.3730.10:FF:000001">
    <property type="entry name" value="Pyrroline-5-carboxylate reductase"/>
    <property type="match status" value="1"/>
</dbReference>
<dbReference type="KEGG" id="dau:Daud_1412"/>
<dbReference type="Proteomes" id="UP000008544">
    <property type="component" value="Chromosome"/>
</dbReference>
<evidence type="ECO:0000256" key="6">
    <source>
        <dbReference type="ARBA" id="ARBA00022857"/>
    </source>
</evidence>
<dbReference type="Gene3D" id="3.40.50.720">
    <property type="entry name" value="NAD(P)-binding Rossmann-like Domain"/>
    <property type="match status" value="1"/>
</dbReference>
<dbReference type="InterPro" id="IPR008927">
    <property type="entry name" value="6-PGluconate_DH-like_C_sf"/>
</dbReference>
<dbReference type="PANTHER" id="PTHR11645">
    <property type="entry name" value="PYRROLINE-5-CARBOXYLATE REDUCTASE"/>
    <property type="match status" value="1"/>
</dbReference>
<evidence type="ECO:0000256" key="5">
    <source>
        <dbReference type="ARBA" id="ARBA00022650"/>
    </source>
</evidence>
<dbReference type="PANTHER" id="PTHR11645:SF0">
    <property type="entry name" value="PYRROLINE-5-CARBOXYLATE REDUCTASE 3"/>
    <property type="match status" value="1"/>
</dbReference>
<dbReference type="GO" id="GO:0005737">
    <property type="term" value="C:cytoplasm"/>
    <property type="evidence" value="ECO:0007669"/>
    <property type="project" value="UniProtKB-SubCell"/>
</dbReference>
<evidence type="ECO:0000256" key="11">
    <source>
        <dbReference type="PIRSR" id="PIRSR000193-1"/>
    </source>
</evidence>
<comment type="catalytic activity">
    <reaction evidence="9">
        <text>L-proline + NAD(+) = (S)-1-pyrroline-5-carboxylate + NADH + 2 H(+)</text>
        <dbReference type="Rhea" id="RHEA:14105"/>
        <dbReference type="ChEBI" id="CHEBI:15378"/>
        <dbReference type="ChEBI" id="CHEBI:17388"/>
        <dbReference type="ChEBI" id="CHEBI:57540"/>
        <dbReference type="ChEBI" id="CHEBI:57945"/>
        <dbReference type="ChEBI" id="CHEBI:60039"/>
        <dbReference type="EC" id="1.5.1.2"/>
    </reaction>
</comment>
<keyword evidence="7 9" id="KW-0560">Oxidoreductase</keyword>
<evidence type="ECO:0000256" key="1">
    <source>
        <dbReference type="ARBA" id="ARBA00004496"/>
    </source>
</evidence>
<protein>
    <recommendedName>
        <fullName evidence="9 10">Pyrroline-5-carboxylate reductase</fullName>
        <shortName evidence="9">P5C reductase</shortName>
        <shortName evidence="9">P5CR</shortName>
        <ecNumber evidence="9 10">1.5.1.2</ecNumber>
    </recommendedName>
    <alternativeName>
        <fullName evidence="9">PCA reductase</fullName>
    </alternativeName>
</protein>
<dbReference type="InterPro" id="IPR028939">
    <property type="entry name" value="P5C_Rdtase_cat_N"/>
</dbReference>